<proteinExistence type="predicted"/>
<keyword evidence="2" id="KW-0812">Transmembrane</keyword>
<evidence type="ECO:0000313" key="4">
    <source>
        <dbReference type="EMBL" id="SMY24716.1"/>
    </source>
</evidence>
<feature type="region of interest" description="Disordered" evidence="1">
    <location>
        <begin position="173"/>
        <end position="249"/>
    </location>
</feature>
<feature type="compositionally biased region" description="Basic and acidic residues" evidence="1">
    <location>
        <begin position="219"/>
        <end position="229"/>
    </location>
</feature>
<accession>A0A1Y6LJZ1</accession>
<feature type="transmembrane region" description="Helical" evidence="2">
    <location>
        <begin position="41"/>
        <end position="61"/>
    </location>
</feature>
<gene>
    <name evidence="4" type="ORF">ZT1A5_G6157</name>
</gene>
<dbReference type="EMBL" id="LT882680">
    <property type="protein sequence ID" value="SMY24716.1"/>
    <property type="molecule type" value="Genomic_DNA"/>
</dbReference>
<keyword evidence="2" id="KW-1133">Transmembrane helix</keyword>
<evidence type="ECO:0000313" key="5">
    <source>
        <dbReference type="Proteomes" id="UP000215453"/>
    </source>
</evidence>
<dbReference type="Proteomes" id="UP000215453">
    <property type="component" value="Chromosome 5"/>
</dbReference>
<evidence type="ECO:0000256" key="2">
    <source>
        <dbReference type="SAM" id="Phobius"/>
    </source>
</evidence>
<protein>
    <recommendedName>
        <fullName evidence="3">C2H2-type domain-containing protein</fullName>
    </recommendedName>
</protein>
<dbReference type="Gene3D" id="3.30.160.60">
    <property type="entry name" value="Classic Zinc Finger"/>
    <property type="match status" value="1"/>
</dbReference>
<feature type="region of interest" description="Disordered" evidence="1">
    <location>
        <begin position="264"/>
        <end position="292"/>
    </location>
</feature>
<feature type="domain" description="C2H2-type" evidence="3">
    <location>
        <begin position="334"/>
        <end position="356"/>
    </location>
</feature>
<evidence type="ECO:0000256" key="1">
    <source>
        <dbReference type="SAM" id="MobiDB-lite"/>
    </source>
</evidence>
<feature type="compositionally biased region" description="Low complexity" evidence="1">
    <location>
        <begin position="264"/>
        <end position="275"/>
    </location>
</feature>
<name>A0A1Y6LJZ1_ZYMTR</name>
<dbReference type="AlphaFoldDB" id="A0A1Y6LJZ1"/>
<dbReference type="SMART" id="SM00355">
    <property type="entry name" value="ZnF_C2H2"/>
    <property type="match status" value="2"/>
</dbReference>
<dbReference type="PROSITE" id="PS00028">
    <property type="entry name" value="ZINC_FINGER_C2H2_1"/>
    <property type="match status" value="1"/>
</dbReference>
<evidence type="ECO:0000259" key="3">
    <source>
        <dbReference type="PROSITE" id="PS00028"/>
    </source>
</evidence>
<sequence>MLKTNTSSLEDLPEPCFEVQTTPKAIKTSGNYYKLSPHAQIVGMLHIVLLLLLVLVFAALVTATDFEQDEDFVYWLYDPIETDVSVLFEGARVLLSHTPPSPCESTESGKELLKDSAHDAPLQLEDSEQKLQDAPTGSTTFVADHTALAGAHFADQPRPPRRDDHAQKELSALGLDNLHNSPVKTPGRRVLPSAWQDDPASIPSSSRYGLPSPPPTRSSHSDSQPRAHAETQPNRLMYPATPSVTSLNDSEASDLMGVLSFPASSSSARSTTAPAMFRSRSQPGNRFRRHSRASGGPILHCCPKDLRLMLFNTKNELVHHRRYDVPDSGRAYQCEVLGCPKGFVSPHERDRHLGTHGIVRIPKVYCPWWDCGRNILGFPRKDNYDRHIRNVHDGLLPEIDGLSTQS</sequence>
<reference evidence="4 5" key="1">
    <citation type="submission" date="2016-10" db="EMBL/GenBank/DDBJ databases">
        <authorList>
            <person name="Varghese N."/>
        </authorList>
    </citation>
    <scope>NUCLEOTIDE SEQUENCE [LARGE SCALE GENOMIC DNA]</scope>
</reference>
<keyword evidence="2" id="KW-0472">Membrane</keyword>
<dbReference type="InterPro" id="IPR013087">
    <property type="entry name" value="Znf_C2H2_type"/>
</dbReference>
<organism evidence="4 5">
    <name type="scientific">Zymoseptoria tritici ST99CH_1A5</name>
    <dbReference type="NCBI Taxonomy" id="1276529"/>
    <lineage>
        <taxon>Eukaryota</taxon>
        <taxon>Fungi</taxon>
        <taxon>Dikarya</taxon>
        <taxon>Ascomycota</taxon>
        <taxon>Pezizomycotina</taxon>
        <taxon>Dothideomycetes</taxon>
        <taxon>Dothideomycetidae</taxon>
        <taxon>Mycosphaerellales</taxon>
        <taxon>Mycosphaerellaceae</taxon>
        <taxon>Zymoseptoria</taxon>
    </lineage>
</organism>